<evidence type="ECO:0000259" key="5">
    <source>
        <dbReference type="Pfam" id="PF00389"/>
    </source>
</evidence>
<evidence type="ECO:0000256" key="4">
    <source>
        <dbReference type="RuleBase" id="RU003719"/>
    </source>
</evidence>
<dbReference type="GO" id="GO:0005829">
    <property type="term" value="C:cytosol"/>
    <property type="evidence" value="ECO:0007669"/>
    <property type="project" value="TreeGrafter"/>
</dbReference>
<dbReference type="InterPro" id="IPR050223">
    <property type="entry name" value="D-isomer_2-hydroxyacid_DH"/>
</dbReference>
<proteinExistence type="inferred from homology"/>
<dbReference type="EC" id="1.1.1.29" evidence="7"/>
<organism evidence="7 8">
    <name type="scientific">Tritonibacter horizontis</name>
    <dbReference type="NCBI Taxonomy" id="1768241"/>
    <lineage>
        <taxon>Bacteria</taxon>
        <taxon>Pseudomonadati</taxon>
        <taxon>Pseudomonadota</taxon>
        <taxon>Alphaproteobacteria</taxon>
        <taxon>Rhodobacterales</taxon>
        <taxon>Paracoccaceae</taxon>
        <taxon>Tritonibacter</taxon>
    </lineage>
</organism>
<gene>
    <name evidence="7" type="ORF">TRIHO_12230</name>
</gene>
<dbReference type="Pfam" id="PF02826">
    <property type="entry name" value="2-Hacid_dh_C"/>
    <property type="match status" value="1"/>
</dbReference>
<name>A0A132C0N8_9RHOB</name>
<dbReference type="SUPFAM" id="SSF52283">
    <property type="entry name" value="Formate/glycerate dehydrogenase catalytic domain-like"/>
    <property type="match status" value="1"/>
</dbReference>
<dbReference type="EMBL" id="LPUY01000040">
    <property type="protein sequence ID" value="KUP93902.1"/>
    <property type="molecule type" value="Genomic_DNA"/>
</dbReference>
<evidence type="ECO:0000256" key="2">
    <source>
        <dbReference type="ARBA" id="ARBA00023002"/>
    </source>
</evidence>
<feature type="domain" description="D-isomer specific 2-hydroxyacid dehydrogenase catalytic" evidence="5">
    <location>
        <begin position="10"/>
        <end position="323"/>
    </location>
</feature>
<dbReference type="GO" id="GO:0008465">
    <property type="term" value="F:hydroxypyruvate reductase (NADH) activity"/>
    <property type="evidence" value="ECO:0007669"/>
    <property type="project" value="UniProtKB-EC"/>
</dbReference>
<dbReference type="RefSeq" id="WP_068241310.1">
    <property type="nucleotide sequence ID" value="NZ_LPUY01000040.1"/>
</dbReference>
<evidence type="ECO:0000256" key="1">
    <source>
        <dbReference type="ARBA" id="ARBA00005854"/>
    </source>
</evidence>
<dbReference type="InterPro" id="IPR036291">
    <property type="entry name" value="NAD(P)-bd_dom_sf"/>
</dbReference>
<keyword evidence="3" id="KW-0520">NAD</keyword>
<protein>
    <submittedName>
        <fullName evidence="7">Glycerate dehydrogenase</fullName>
        <ecNumber evidence="7">1.1.1.29</ecNumber>
    </submittedName>
</protein>
<evidence type="ECO:0000259" key="6">
    <source>
        <dbReference type="Pfam" id="PF02826"/>
    </source>
</evidence>
<comment type="similarity">
    <text evidence="1 4">Belongs to the D-isomer specific 2-hydroxyacid dehydrogenase family.</text>
</comment>
<sequence length="323" mass="34220">MVAQHAAGRVLITRPMTAAVEARARAAFNVEIRARTAPMSRAEMVASLQDFDVVVATLGDAYSAEIFAEVPAPRCRLLANFGVGYNHINAEAARAAGIEVTNTPGAVTDATADIALTLMLMSARRAGEGERLVRSGNWAGWHPTQMLGLHLSGKRLGVIGLGRIGDAIARRAHFGFGMEIAYVARSDKETTYPAQRAQSLVALAAEVDILVVAVPGGAETRHLINAQVLDAMQPHAHLVNIARGEVVDEAALIAALQAGRIAGAGLDVYEFEPDVPEALRAMEQVTLLPHLGTATEDVRSHMGHMALDNVAACLEGRKLPNPV</sequence>
<evidence type="ECO:0000313" key="7">
    <source>
        <dbReference type="EMBL" id="KUP93902.1"/>
    </source>
</evidence>
<dbReference type="FunFam" id="3.40.50.720:FF:000203">
    <property type="entry name" value="D-3-phosphoglycerate dehydrogenase (SerA)"/>
    <property type="match status" value="1"/>
</dbReference>
<evidence type="ECO:0000313" key="8">
    <source>
        <dbReference type="Proteomes" id="UP000068382"/>
    </source>
</evidence>
<accession>A0A132C0N8</accession>
<dbReference type="Gene3D" id="3.40.50.720">
    <property type="entry name" value="NAD(P)-binding Rossmann-like Domain"/>
    <property type="match status" value="2"/>
</dbReference>
<dbReference type="Proteomes" id="UP000068382">
    <property type="component" value="Unassembled WGS sequence"/>
</dbReference>
<keyword evidence="2 4" id="KW-0560">Oxidoreductase</keyword>
<feature type="domain" description="D-isomer specific 2-hydroxyacid dehydrogenase NAD-binding" evidence="6">
    <location>
        <begin position="116"/>
        <end position="292"/>
    </location>
</feature>
<dbReference type="GO" id="GO:0051287">
    <property type="term" value="F:NAD binding"/>
    <property type="evidence" value="ECO:0007669"/>
    <property type="project" value="InterPro"/>
</dbReference>
<dbReference type="PANTHER" id="PTHR10996:SF178">
    <property type="entry name" value="2-HYDROXYACID DEHYDROGENASE YGL185C-RELATED"/>
    <property type="match status" value="1"/>
</dbReference>
<dbReference type="PATRIC" id="fig|1768241.3.peg.1277"/>
<comment type="caution">
    <text evidence="7">The sequence shown here is derived from an EMBL/GenBank/DDBJ whole genome shotgun (WGS) entry which is preliminary data.</text>
</comment>
<evidence type="ECO:0000256" key="3">
    <source>
        <dbReference type="ARBA" id="ARBA00023027"/>
    </source>
</evidence>
<dbReference type="CDD" id="cd05301">
    <property type="entry name" value="GDH"/>
    <property type="match status" value="1"/>
</dbReference>
<dbReference type="Pfam" id="PF00389">
    <property type="entry name" value="2-Hacid_dh"/>
    <property type="match status" value="1"/>
</dbReference>
<dbReference type="InterPro" id="IPR006139">
    <property type="entry name" value="D-isomer_2_OHA_DH_cat_dom"/>
</dbReference>
<dbReference type="SUPFAM" id="SSF51735">
    <property type="entry name" value="NAD(P)-binding Rossmann-fold domains"/>
    <property type="match status" value="1"/>
</dbReference>
<keyword evidence="8" id="KW-1185">Reference proteome</keyword>
<dbReference type="PANTHER" id="PTHR10996">
    <property type="entry name" value="2-HYDROXYACID DEHYDROGENASE-RELATED"/>
    <property type="match status" value="1"/>
</dbReference>
<dbReference type="OrthoDB" id="9793626at2"/>
<dbReference type="AlphaFoldDB" id="A0A132C0N8"/>
<dbReference type="GO" id="GO:0030267">
    <property type="term" value="F:glyoxylate reductase (NADPH) activity"/>
    <property type="evidence" value="ECO:0007669"/>
    <property type="project" value="TreeGrafter"/>
</dbReference>
<dbReference type="InterPro" id="IPR006140">
    <property type="entry name" value="D-isomer_DH_NAD-bd"/>
</dbReference>
<reference evidence="7 8" key="1">
    <citation type="submission" date="2015-12" db="EMBL/GenBank/DDBJ databases">
        <title>Genome sequence of the marine Rhodobacteraceae strain O3.65, Candidatus Tritonibacter horizontis.</title>
        <authorList>
            <person name="Poehlein A."/>
            <person name="Giebel H.A."/>
            <person name="Voget S."/>
            <person name="Brinkhoff T."/>
        </authorList>
    </citation>
    <scope>NUCLEOTIDE SEQUENCE [LARGE SCALE GENOMIC DNA]</scope>
    <source>
        <strain evidence="7 8">O3.65</strain>
    </source>
</reference>